<reference evidence="4 5" key="1">
    <citation type="journal article" date="2018" name="Gigascience">
        <title>Genomes of trombidid mites reveal novel predicted allergens and laterally-transferred genes associated with secondary metabolism.</title>
        <authorList>
            <person name="Dong X."/>
            <person name="Chaisiri K."/>
            <person name="Xia D."/>
            <person name="Armstrong S.D."/>
            <person name="Fang Y."/>
            <person name="Donnelly M.J."/>
            <person name="Kadowaki T."/>
            <person name="McGarry J.W."/>
            <person name="Darby A.C."/>
            <person name="Makepeace B.L."/>
        </authorList>
    </citation>
    <scope>NUCLEOTIDE SEQUENCE [LARGE SCALE GENOMIC DNA]</scope>
    <source>
        <strain evidence="4">UoL-WK</strain>
    </source>
</reference>
<comment type="caution">
    <text evidence="4">The sequence shown here is derived from an EMBL/GenBank/DDBJ whole genome shotgun (WGS) entry which is preliminary data.</text>
</comment>
<dbReference type="STRING" id="1965070.A0A443QUA1"/>
<organism evidence="4 5">
    <name type="scientific">Dinothrombium tinctorium</name>
    <dbReference type="NCBI Taxonomy" id="1965070"/>
    <lineage>
        <taxon>Eukaryota</taxon>
        <taxon>Metazoa</taxon>
        <taxon>Ecdysozoa</taxon>
        <taxon>Arthropoda</taxon>
        <taxon>Chelicerata</taxon>
        <taxon>Arachnida</taxon>
        <taxon>Acari</taxon>
        <taxon>Acariformes</taxon>
        <taxon>Trombidiformes</taxon>
        <taxon>Prostigmata</taxon>
        <taxon>Anystina</taxon>
        <taxon>Parasitengona</taxon>
        <taxon>Trombidioidea</taxon>
        <taxon>Trombidiidae</taxon>
        <taxon>Dinothrombium</taxon>
    </lineage>
</organism>
<dbReference type="OrthoDB" id="449252at2759"/>
<keyword evidence="5" id="KW-1185">Reference proteome</keyword>
<gene>
    <name evidence="4" type="ORF">B4U79_13867</name>
</gene>
<feature type="region of interest" description="Disordered" evidence="2">
    <location>
        <begin position="72"/>
        <end position="94"/>
    </location>
</feature>
<evidence type="ECO:0000256" key="3">
    <source>
        <dbReference type="SAM" id="Phobius"/>
    </source>
</evidence>
<dbReference type="GO" id="GO:0010506">
    <property type="term" value="P:regulation of autophagy"/>
    <property type="evidence" value="ECO:0007669"/>
    <property type="project" value="InterPro"/>
</dbReference>
<dbReference type="GO" id="GO:0005741">
    <property type="term" value="C:mitochondrial outer membrane"/>
    <property type="evidence" value="ECO:0007669"/>
    <property type="project" value="TreeGrafter"/>
</dbReference>
<proteinExistence type="inferred from homology"/>
<comment type="similarity">
    <text evidence="1">Belongs to the CISD protein family. CISD2 subfamily.</text>
</comment>
<accession>A0A443QUA1</accession>
<evidence type="ECO:0000256" key="2">
    <source>
        <dbReference type="SAM" id="MobiDB-lite"/>
    </source>
</evidence>
<dbReference type="AlphaFoldDB" id="A0A443QUA1"/>
<dbReference type="InterPro" id="IPR042216">
    <property type="entry name" value="MitoNEET_CISD"/>
</dbReference>
<dbReference type="EMBL" id="NCKU01003997">
    <property type="protein sequence ID" value="RWS06599.1"/>
    <property type="molecule type" value="Genomic_DNA"/>
</dbReference>
<protein>
    <submittedName>
        <fullName evidence="4">CDGSH iron-sulfur domain-containing protein 1-like isoform X2</fullName>
    </submittedName>
</protein>
<name>A0A443QUA1_9ACAR</name>
<dbReference type="GO" id="GO:0051537">
    <property type="term" value="F:2 iron, 2 sulfur cluster binding"/>
    <property type="evidence" value="ECO:0007669"/>
    <property type="project" value="InterPro"/>
</dbReference>
<sequence>METVKSIGTSYYFPWVTTAISVSCAIYLILKQKAARDSDNDRVINPDIDKDNPKVVHSFDAEDLFPYCDGAHKPHNKATGDNLGPLNINKRNNK</sequence>
<evidence type="ECO:0000313" key="4">
    <source>
        <dbReference type="EMBL" id="RWS06599.1"/>
    </source>
</evidence>
<keyword evidence="3" id="KW-0812">Transmembrane</keyword>
<dbReference type="InterPro" id="IPR045131">
    <property type="entry name" value="CISD1/2"/>
</dbReference>
<keyword evidence="3" id="KW-0472">Membrane</keyword>
<keyword evidence="3" id="KW-1133">Transmembrane helix</keyword>
<evidence type="ECO:0000313" key="5">
    <source>
        <dbReference type="Proteomes" id="UP000285301"/>
    </source>
</evidence>
<dbReference type="PROSITE" id="PS51257">
    <property type="entry name" value="PROKAR_LIPOPROTEIN"/>
    <property type="match status" value="1"/>
</dbReference>
<feature type="transmembrane region" description="Helical" evidence="3">
    <location>
        <begin position="12"/>
        <end position="30"/>
    </location>
</feature>
<dbReference type="Proteomes" id="UP000285301">
    <property type="component" value="Unassembled WGS sequence"/>
</dbReference>
<dbReference type="PANTHER" id="PTHR13680">
    <property type="entry name" value="CDGSH IRON-SULFUR DOMAIN-CONTAINING PROTEIN 1"/>
    <property type="match status" value="1"/>
</dbReference>
<dbReference type="Gene3D" id="3.40.5.90">
    <property type="entry name" value="CDGSH iron-sulfur domain, mitoNEET-type"/>
    <property type="match status" value="1"/>
</dbReference>
<evidence type="ECO:0000256" key="1">
    <source>
        <dbReference type="ARBA" id="ARBA00008624"/>
    </source>
</evidence>
<dbReference type="PANTHER" id="PTHR13680:SF5">
    <property type="entry name" value="CDGSH IRON-SULFUR DOMAIN-CONTAINING PROTEIN 1"/>
    <property type="match status" value="1"/>
</dbReference>